<sequence>MLDFKEKLAQFKKDNKGAACFYAPASDSKFCGGQLTQAEAIKFASVQGLTLLDWQQGKSCSQMNCK</sequence>
<protein>
    <submittedName>
        <fullName evidence="1">Uncharacterized protein</fullName>
    </submittedName>
</protein>
<gene>
    <name evidence="1" type="ORF">EZ456_20795</name>
</gene>
<dbReference type="Proteomes" id="UP000293925">
    <property type="component" value="Unassembled WGS sequence"/>
</dbReference>
<dbReference type="RefSeq" id="WP_131533496.1">
    <property type="nucleotide sequence ID" value="NZ_SJSO01000023.1"/>
</dbReference>
<proteinExistence type="predicted"/>
<dbReference type="EMBL" id="SJSO01000023">
    <property type="protein sequence ID" value="TCD18937.1"/>
    <property type="molecule type" value="Genomic_DNA"/>
</dbReference>
<evidence type="ECO:0000313" key="2">
    <source>
        <dbReference type="Proteomes" id="UP000293925"/>
    </source>
</evidence>
<keyword evidence="2" id="KW-1185">Reference proteome</keyword>
<organism evidence="1 2">
    <name type="scientific">Pedobacter psychrodurus</name>
    <dbReference type="NCBI Taxonomy" id="2530456"/>
    <lineage>
        <taxon>Bacteria</taxon>
        <taxon>Pseudomonadati</taxon>
        <taxon>Bacteroidota</taxon>
        <taxon>Sphingobacteriia</taxon>
        <taxon>Sphingobacteriales</taxon>
        <taxon>Sphingobacteriaceae</taxon>
        <taxon>Pedobacter</taxon>
    </lineage>
</organism>
<accession>A0A4V2MPG0</accession>
<dbReference type="AlphaFoldDB" id="A0A4V2MPG0"/>
<evidence type="ECO:0000313" key="1">
    <source>
        <dbReference type="EMBL" id="TCD18937.1"/>
    </source>
</evidence>
<name>A0A4V2MPG0_9SPHI</name>
<dbReference type="OrthoDB" id="9949409at2"/>
<comment type="caution">
    <text evidence="1">The sequence shown here is derived from an EMBL/GenBank/DDBJ whole genome shotgun (WGS) entry which is preliminary data.</text>
</comment>
<reference evidence="1 2" key="1">
    <citation type="submission" date="2019-02" db="EMBL/GenBank/DDBJ databases">
        <title>Pedobacter sp. RP-3-21 sp. nov., isolated from Arctic soil.</title>
        <authorList>
            <person name="Dahal R.H."/>
        </authorList>
    </citation>
    <scope>NUCLEOTIDE SEQUENCE [LARGE SCALE GENOMIC DNA]</scope>
    <source>
        <strain evidence="1 2">RP-3-21</strain>
    </source>
</reference>